<keyword evidence="5 6" id="KW-0472">Membrane</keyword>
<name>A0A0R1JT21_9LACO</name>
<feature type="transmembrane region" description="Helical" evidence="6">
    <location>
        <begin position="204"/>
        <end position="223"/>
    </location>
</feature>
<dbReference type="PANTHER" id="PTHR46795:SF3">
    <property type="entry name" value="ABC TRANSPORTER PERMEASE"/>
    <property type="match status" value="1"/>
</dbReference>
<keyword evidence="4 6" id="KW-1133">Transmembrane helix</keyword>
<organism evidence="8 9">
    <name type="scientific">Lacticaseibacillus nasuensis JCM 17158</name>
    <dbReference type="NCBI Taxonomy" id="1291734"/>
    <lineage>
        <taxon>Bacteria</taxon>
        <taxon>Bacillati</taxon>
        <taxon>Bacillota</taxon>
        <taxon>Bacilli</taxon>
        <taxon>Lactobacillales</taxon>
        <taxon>Lactobacillaceae</taxon>
        <taxon>Lacticaseibacillus</taxon>
    </lineage>
</organism>
<feature type="transmembrane region" description="Helical" evidence="6">
    <location>
        <begin position="542"/>
        <end position="567"/>
    </location>
</feature>
<dbReference type="EMBL" id="AZDJ01000026">
    <property type="protein sequence ID" value="KRK71817.1"/>
    <property type="molecule type" value="Genomic_DNA"/>
</dbReference>
<evidence type="ECO:0000256" key="2">
    <source>
        <dbReference type="ARBA" id="ARBA00022475"/>
    </source>
</evidence>
<dbReference type="Proteomes" id="UP000051804">
    <property type="component" value="Unassembled WGS sequence"/>
</dbReference>
<keyword evidence="2" id="KW-1003">Cell membrane</keyword>
<feature type="transmembrane region" description="Helical" evidence="6">
    <location>
        <begin position="235"/>
        <end position="255"/>
    </location>
</feature>
<evidence type="ECO:0000313" key="8">
    <source>
        <dbReference type="EMBL" id="KRK71817.1"/>
    </source>
</evidence>
<dbReference type="AlphaFoldDB" id="A0A0R1JT21"/>
<feature type="transmembrane region" description="Helical" evidence="6">
    <location>
        <begin position="115"/>
        <end position="137"/>
    </location>
</feature>
<dbReference type="Pfam" id="PF02687">
    <property type="entry name" value="FtsX"/>
    <property type="match status" value="1"/>
</dbReference>
<gene>
    <name evidence="8" type="ORF">FD02_GL002062</name>
</gene>
<proteinExistence type="predicted"/>
<evidence type="ECO:0000256" key="4">
    <source>
        <dbReference type="ARBA" id="ARBA00022989"/>
    </source>
</evidence>
<feature type="transmembrane region" description="Helical" evidence="6">
    <location>
        <begin position="633"/>
        <end position="652"/>
    </location>
</feature>
<accession>A0A0R1JT21</accession>
<dbReference type="GO" id="GO:0005886">
    <property type="term" value="C:plasma membrane"/>
    <property type="evidence" value="ECO:0007669"/>
    <property type="project" value="UniProtKB-SubCell"/>
</dbReference>
<feature type="transmembrane region" description="Helical" evidence="6">
    <location>
        <begin position="298"/>
        <end position="321"/>
    </location>
</feature>
<dbReference type="PANTHER" id="PTHR46795">
    <property type="entry name" value="ABC TRANSPORTER PERMEASE-RELATED-RELATED"/>
    <property type="match status" value="1"/>
</dbReference>
<comment type="caution">
    <text evidence="8">The sequence shown here is derived from an EMBL/GenBank/DDBJ whole genome shotgun (WGS) entry which is preliminary data.</text>
</comment>
<sequence length="670" mass="71846">MRRAVKQLWRHRRGNTLAVVLGALLIAVLYALGALSENHALADAAATAMQVTAVVPAGLTLVMLLLLAFTVTFQFYLERALWQRRRQEFGVARLLGLSANRLGGRLVLEALVRQAVTLVLGLSLGVVVSKLIAMAMVRLMGLHVTTGLLWSPLTMLELSVTLMVVAALQGLLDALAVRGRDLTPWLRPLPVTALPTRRGGRWRGLLGAGLMIAGWVVMLGWRPLLSRLPQQNRQWGGLGLLVVILSAWLIGTYWVIRDGLPLWLTALQRRHQGRWLISTTMTLTTIASRLRAHAHSLWLTTILASVTMTVLGSASMVYGVATAEMNRAVVAPVVVTAQTKRSVLAALPQAPTRELTTKLVVGRLTGGAASHLGLYQVMAASDYLRLRRGQPSLPALQLTGRQAMVITTRIGQVQRHFGERHRPHVIALARGPQVQVAQVTNQFPLGQDVFFDRGLVVTDAAFAQVVGTTDRLWGLYPAATAATRRAVNRLARGDAQLSFVANTAAVRAGRQLPRLATVAGGRTWSRAAAAYRAPVRAAGQTLFGFGLFLALLAGTVVVVATASILLLKLVIAADGSQAELAVLQQLGLPATSARRITWQTVGGVFALPLVIGVADAVVTLVTLHSQVAEPSGGLAAVVITVYIVVFLGFAWMTGRLIDQLSLVGRAGPED</sequence>
<keyword evidence="3 6" id="KW-0812">Transmembrane</keyword>
<dbReference type="RefSeq" id="WP_056951364.1">
    <property type="nucleotide sequence ID" value="NZ_AZDJ01000026.1"/>
</dbReference>
<reference evidence="8 9" key="1">
    <citation type="journal article" date="2015" name="Genome Announc.">
        <title>Expanding the biotechnology potential of lactobacilli through comparative genomics of 213 strains and associated genera.</title>
        <authorList>
            <person name="Sun Z."/>
            <person name="Harris H.M."/>
            <person name="McCann A."/>
            <person name="Guo C."/>
            <person name="Argimon S."/>
            <person name="Zhang W."/>
            <person name="Yang X."/>
            <person name="Jeffery I.B."/>
            <person name="Cooney J.C."/>
            <person name="Kagawa T.F."/>
            <person name="Liu W."/>
            <person name="Song Y."/>
            <person name="Salvetti E."/>
            <person name="Wrobel A."/>
            <person name="Rasinkangas P."/>
            <person name="Parkhill J."/>
            <person name="Rea M.C."/>
            <person name="O'Sullivan O."/>
            <person name="Ritari J."/>
            <person name="Douillard F.P."/>
            <person name="Paul Ross R."/>
            <person name="Yang R."/>
            <person name="Briner A.E."/>
            <person name="Felis G.E."/>
            <person name="de Vos W.M."/>
            <person name="Barrangou R."/>
            <person name="Klaenhammer T.R."/>
            <person name="Caufield P.W."/>
            <person name="Cui Y."/>
            <person name="Zhang H."/>
            <person name="O'Toole P.W."/>
        </authorList>
    </citation>
    <scope>NUCLEOTIDE SEQUENCE [LARGE SCALE GENOMIC DNA]</scope>
    <source>
        <strain evidence="8 9">JCM 17158</strain>
    </source>
</reference>
<feature type="transmembrane region" description="Helical" evidence="6">
    <location>
        <begin position="149"/>
        <end position="172"/>
    </location>
</feature>
<protein>
    <submittedName>
        <fullName evidence="8">Antimicrobial peptide ABC transporter permease</fullName>
    </submittedName>
</protein>
<dbReference type="PATRIC" id="fig|1291734.4.peg.2114"/>
<feature type="transmembrane region" description="Helical" evidence="6">
    <location>
        <begin position="54"/>
        <end position="77"/>
    </location>
</feature>
<evidence type="ECO:0000313" key="9">
    <source>
        <dbReference type="Proteomes" id="UP000051804"/>
    </source>
</evidence>
<evidence type="ECO:0000256" key="5">
    <source>
        <dbReference type="ARBA" id="ARBA00023136"/>
    </source>
</evidence>
<evidence type="ECO:0000259" key="7">
    <source>
        <dbReference type="Pfam" id="PF02687"/>
    </source>
</evidence>
<evidence type="ECO:0000256" key="1">
    <source>
        <dbReference type="ARBA" id="ARBA00004651"/>
    </source>
</evidence>
<dbReference type="InterPro" id="IPR052536">
    <property type="entry name" value="ABC-4_Integral_Memb_Prot"/>
</dbReference>
<keyword evidence="9" id="KW-1185">Reference proteome</keyword>
<feature type="domain" description="ABC3 transporter permease C-terminal" evidence="7">
    <location>
        <begin position="62"/>
        <end position="175"/>
    </location>
</feature>
<evidence type="ECO:0000256" key="3">
    <source>
        <dbReference type="ARBA" id="ARBA00022692"/>
    </source>
</evidence>
<dbReference type="STRING" id="1291734.FD02_GL002062"/>
<evidence type="ECO:0000256" key="6">
    <source>
        <dbReference type="SAM" id="Phobius"/>
    </source>
</evidence>
<dbReference type="InterPro" id="IPR003838">
    <property type="entry name" value="ABC3_permease_C"/>
</dbReference>
<comment type="subcellular location">
    <subcellularLocation>
        <location evidence="1">Cell membrane</location>
        <topology evidence="1">Multi-pass membrane protein</topology>
    </subcellularLocation>
</comment>
<feature type="transmembrane region" description="Helical" evidence="6">
    <location>
        <begin position="596"/>
        <end position="621"/>
    </location>
</feature>